<accession>A0A974DM66</accession>
<organism evidence="1 2">
    <name type="scientific">Xenopus laevis</name>
    <name type="common">African clawed frog</name>
    <dbReference type="NCBI Taxonomy" id="8355"/>
    <lineage>
        <taxon>Eukaryota</taxon>
        <taxon>Metazoa</taxon>
        <taxon>Chordata</taxon>
        <taxon>Craniata</taxon>
        <taxon>Vertebrata</taxon>
        <taxon>Euteleostomi</taxon>
        <taxon>Amphibia</taxon>
        <taxon>Batrachia</taxon>
        <taxon>Anura</taxon>
        <taxon>Pipoidea</taxon>
        <taxon>Pipidae</taxon>
        <taxon>Xenopodinae</taxon>
        <taxon>Xenopus</taxon>
        <taxon>Xenopus</taxon>
    </lineage>
</organism>
<sequence length="127" mass="14303">MSYSKAGAKLVKADLGPSTRHIQTRKNGTYLCGSSHCINVLKGEWIHHPLKGTRIPIRGFYTCMSTYAVYSIKCPCGETYEGKTIQCVRDRLTKHKLAIRNILNQPVAKHFNESGHSTSQLHFQILD</sequence>
<gene>
    <name evidence="1" type="ORF">XELAEV_18012151mg</name>
</gene>
<evidence type="ECO:0000313" key="2">
    <source>
        <dbReference type="Proteomes" id="UP000694892"/>
    </source>
</evidence>
<protein>
    <recommendedName>
        <fullName evidence="3">GIY-YIG domain-containing protein</fullName>
    </recommendedName>
</protein>
<proteinExistence type="predicted"/>
<evidence type="ECO:0008006" key="3">
    <source>
        <dbReference type="Google" id="ProtNLM"/>
    </source>
</evidence>
<dbReference type="Proteomes" id="UP000694892">
    <property type="component" value="Chromosome 2L"/>
</dbReference>
<dbReference type="EMBL" id="CM004468">
    <property type="protein sequence ID" value="OCT94479.1"/>
    <property type="molecule type" value="Genomic_DNA"/>
</dbReference>
<dbReference type="AlphaFoldDB" id="A0A974DM66"/>
<name>A0A974DM66_XENLA</name>
<evidence type="ECO:0000313" key="1">
    <source>
        <dbReference type="EMBL" id="OCT94479.1"/>
    </source>
</evidence>
<reference evidence="2" key="1">
    <citation type="journal article" date="2016" name="Nature">
        <title>Genome evolution in the allotetraploid frog Xenopus laevis.</title>
        <authorList>
            <person name="Session A.M."/>
            <person name="Uno Y."/>
            <person name="Kwon T."/>
            <person name="Chapman J.A."/>
            <person name="Toyoda A."/>
            <person name="Takahashi S."/>
            <person name="Fukui A."/>
            <person name="Hikosaka A."/>
            <person name="Suzuki A."/>
            <person name="Kondo M."/>
            <person name="van Heeringen S.J."/>
            <person name="Quigley I."/>
            <person name="Heinz S."/>
            <person name="Ogino H."/>
            <person name="Ochi H."/>
            <person name="Hellsten U."/>
            <person name="Lyons J.B."/>
            <person name="Simakov O."/>
            <person name="Putnam N."/>
            <person name="Stites J."/>
            <person name="Kuroki Y."/>
            <person name="Tanaka T."/>
            <person name="Michiue T."/>
            <person name="Watanabe M."/>
            <person name="Bogdanovic O."/>
            <person name="Lister R."/>
            <person name="Georgiou G."/>
            <person name="Paranjpe S.S."/>
            <person name="van Kruijsbergen I."/>
            <person name="Shu S."/>
            <person name="Carlson J."/>
            <person name="Kinoshita T."/>
            <person name="Ohta Y."/>
            <person name="Mawaribuchi S."/>
            <person name="Jenkins J."/>
            <person name="Grimwood J."/>
            <person name="Schmutz J."/>
            <person name="Mitros T."/>
            <person name="Mozaffari S.V."/>
            <person name="Suzuki Y."/>
            <person name="Haramoto Y."/>
            <person name="Yamamoto T.S."/>
            <person name="Takagi C."/>
            <person name="Heald R."/>
            <person name="Miller K."/>
            <person name="Haudenschild C."/>
            <person name="Kitzman J."/>
            <person name="Nakayama T."/>
            <person name="Izutsu Y."/>
            <person name="Robert J."/>
            <person name="Fortriede J."/>
            <person name="Burns K."/>
            <person name="Lotay V."/>
            <person name="Karimi K."/>
            <person name="Yasuoka Y."/>
            <person name="Dichmann D.S."/>
            <person name="Flajnik M.F."/>
            <person name="Houston D.W."/>
            <person name="Shendure J."/>
            <person name="DuPasquier L."/>
            <person name="Vize P.D."/>
            <person name="Zorn A.M."/>
            <person name="Ito M."/>
            <person name="Marcotte E.M."/>
            <person name="Wallingford J.B."/>
            <person name="Ito Y."/>
            <person name="Asashima M."/>
            <person name="Ueno N."/>
            <person name="Matsuda Y."/>
            <person name="Veenstra G.J."/>
            <person name="Fujiyama A."/>
            <person name="Harland R.M."/>
            <person name="Taira M."/>
            <person name="Rokhsar D.S."/>
        </authorList>
    </citation>
    <scope>NUCLEOTIDE SEQUENCE [LARGE SCALE GENOMIC DNA]</scope>
    <source>
        <strain evidence="2">J</strain>
    </source>
</reference>